<accession>A0A7S4MLH9</accession>
<organism evidence="4">
    <name type="scientific">Prymnesium polylepis</name>
    <dbReference type="NCBI Taxonomy" id="72548"/>
    <lineage>
        <taxon>Eukaryota</taxon>
        <taxon>Haptista</taxon>
        <taxon>Haptophyta</taxon>
        <taxon>Prymnesiophyceae</taxon>
        <taxon>Prymnesiales</taxon>
        <taxon>Prymnesiaceae</taxon>
        <taxon>Prymnesium</taxon>
    </lineage>
</organism>
<keyword evidence="2" id="KW-0106">Calcium</keyword>
<name>A0A7S4MLH9_9EUKA</name>
<feature type="domain" description="EF-hand" evidence="3">
    <location>
        <begin position="85"/>
        <end position="120"/>
    </location>
</feature>
<evidence type="ECO:0000256" key="1">
    <source>
        <dbReference type="ARBA" id="ARBA00022737"/>
    </source>
</evidence>
<dbReference type="Pfam" id="PF13499">
    <property type="entry name" value="EF-hand_7"/>
    <property type="match status" value="2"/>
</dbReference>
<protein>
    <recommendedName>
        <fullName evidence="3">EF-hand domain-containing protein</fullName>
    </recommendedName>
</protein>
<dbReference type="InterPro" id="IPR011992">
    <property type="entry name" value="EF-hand-dom_pair"/>
</dbReference>
<dbReference type="FunFam" id="1.10.238.10:FF:000001">
    <property type="entry name" value="Calmodulin 1"/>
    <property type="match status" value="1"/>
</dbReference>
<gene>
    <name evidence="4" type="ORF">CPOL0286_LOCUS11080</name>
</gene>
<dbReference type="InterPro" id="IPR050230">
    <property type="entry name" value="CALM/Myosin/TropC-like"/>
</dbReference>
<feature type="domain" description="EF-hand" evidence="3">
    <location>
        <begin position="11"/>
        <end position="46"/>
    </location>
</feature>
<dbReference type="SMART" id="SM00054">
    <property type="entry name" value="EFh"/>
    <property type="match status" value="4"/>
</dbReference>
<keyword evidence="1" id="KW-0677">Repeat</keyword>
<dbReference type="AlphaFoldDB" id="A0A7S4MLH9"/>
<reference evidence="4" key="1">
    <citation type="submission" date="2021-01" db="EMBL/GenBank/DDBJ databases">
        <authorList>
            <person name="Corre E."/>
            <person name="Pelletier E."/>
            <person name="Niang G."/>
            <person name="Scheremetjew M."/>
            <person name="Finn R."/>
            <person name="Kale V."/>
            <person name="Holt S."/>
            <person name="Cochrane G."/>
            <person name="Meng A."/>
            <person name="Brown T."/>
            <person name="Cohen L."/>
        </authorList>
    </citation>
    <scope>NUCLEOTIDE SEQUENCE</scope>
    <source>
        <strain evidence="4">UIO037</strain>
    </source>
</reference>
<sequence length="159" mass="18026">MPRPKLELTEQQRIEIRQAFDLFDTDGQGVIDASALKVVLRALGFEPRKEEVKKMIASVDGAAASGTIDFNEFLELLLVKMSEKDTKEDAMRAFRQFDLDHQGRITFDNLKQVARELGENMTDEEIWEMIQAGDLDKDGMINEDEFLRILKKSVSSSGA</sequence>
<dbReference type="PROSITE" id="PS50222">
    <property type="entry name" value="EF_HAND_2"/>
    <property type="match status" value="3"/>
</dbReference>
<evidence type="ECO:0000256" key="2">
    <source>
        <dbReference type="ARBA" id="ARBA00022837"/>
    </source>
</evidence>
<evidence type="ECO:0000259" key="3">
    <source>
        <dbReference type="PROSITE" id="PS50222"/>
    </source>
</evidence>
<feature type="domain" description="EF-hand" evidence="3">
    <location>
        <begin position="121"/>
        <end position="156"/>
    </location>
</feature>
<dbReference type="Gene3D" id="1.10.238.10">
    <property type="entry name" value="EF-hand"/>
    <property type="match status" value="2"/>
</dbReference>
<evidence type="ECO:0000313" key="4">
    <source>
        <dbReference type="EMBL" id="CAE2229990.1"/>
    </source>
</evidence>
<dbReference type="InterPro" id="IPR002048">
    <property type="entry name" value="EF_hand_dom"/>
</dbReference>
<dbReference type="InterPro" id="IPR018247">
    <property type="entry name" value="EF_Hand_1_Ca_BS"/>
</dbReference>
<dbReference type="PANTHER" id="PTHR23048:SF59">
    <property type="entry name" value="EF-HAND SUPERFAMILY PROTEIN"/>
    <property type="match status" value="1"/>
</dbReference>
<dbReference type="SUPFAM" id="SSF47473">
    <property type="entry name" value="EF-hand"/>
    <property type="match status" value="1"/>
</dbReference>
<dbReference type="PROSITE" id="PS00018">
    <property type="entry name" value="EF_HAND_1"/>
    <property type="match status" value="1"/>
</dbReference>
<proteinExistence type="predicted"/>
<dbReference type="EMBL" id="HBKO01024432">
    <property type="protein sequence ID" value="CAE2229990.1"/>
    <property type="molecule type" value="Transcribed_RNA"/>
</dbReference>
<dbReference type="GO" id="GO:0005509">
    <property type="term" value="F:calcium ion binding"/>
    <property type="evidence" value="ECO:0007669"/>
    <property type="project" value="InterPro"/>
</dbReference>
<dbReference type="CDD" id="cd00051">
    <property type="entry name" value="EFh"/>
    <property type="match status" value="1"/>
</dbReference>
<dbReference type="PANTHER" id="PTHR23048">
    <property type="entry name" value="MYOSIN LIGHT CHAIN 1, 3"/>
    <property type="match status" value="1"/>
</dbReference>
<dbReference type="GO" id="GO:0016460">
    <property type="term" value="C:myosin II complex"/>
    <property type="evidence" value="ECO:0007669"/>
    <property type="project" value="TreeGrafter"/>
</dbReference>